<dbReference type="AlphaFoldDB" id="A0A7X6LY70"/>
<dbReference type="Proteomes" id="UP000523447">
    <property type="component" value="Unassembled WGS sequence"/>
</dbReference>
<dbReference type="EMBL" id="JAAXPE010000012">
    <property type="protein sequence ID" value="NKY86717.1"/>
    <property type="molecule type" value="Genomic_DNA"/>
</dbReference>
<reference evidence="1 2" key="1">
    <citation type="submission" date="2020-04" db="EMBL/GenBank/DDBJ databases">
        <title>MicrobeNet Type strains.</title>
        <authorList>
            <person name="Nicholson A.C."/>
        </authorList>
    </citation>
    <scope>NUCLEOTIDE SEQUENCE [LARGE SCALE GENOMIC DNA]</scope>
    <source>
        <strain evidence="1 2">DSM 44445</strain>
    </source>
</reference>
<evidence type="ECO:0000313" key="1">
    <source>
        <dbReference type="EMBL" id="NKY86717.1"/>
    </source>
</evidence>
<keyword evidence="2" id="KW-1185">Reference proteome</keyword>
<name>A0A7X6LY70_9NOCA</name>
<evidence type="ECO:0000313" key="2">
    <source>
        <dbReference type="Proteomes" id="UP000523447"/>
    </source>
</evidence>
<organism evidence="1 2">
    <name type="scientific">Nocardia veterana</name>
    <dbReference type="NCBI Taxonomy" id="132249"/>
    <lineage>
        <taxon>Bacteria</taxon>
        <taxon>Bacillati</taxon>
        <taxon>Actinomycetota</taxon>
        <taxon>Actinomycetes</taxon>
        <taxon>Mycobacteriales</taxon>
        <taxon>Nocardiaceae</taxon>
        <taxon>Nocardia</taxon>
    </lineage>
</organism>
<sequence length="61" mass="6866">MWRKAASAEHQFLITARTAEIPPLNARRHALDMADDRATWGRISFSEATFHTFRPAAQGLA</sequence>
<gene>
    <name evidence="1" type="ORF">HGA07_13875</name>
</gene>
<comment type="caution">
    <text evidence="1">The sequence shown here is derived from an EMBL/GenBank/DDBJ whole genome shotgun (WGS) entry which is preliminary data.</text>
</comment>
<accession>A0A7X6LY70</accession>
<protein>
    <submittedName>
        <fullName evidence="1">Uncharacterized protein</fullName>
    </submittedName>
</protein>
<proteinExistence type="predicted"/>
<dbReference type="RefSeq" id="WP_157171625.1">
    <property type="nucleotide sequence ID" value="NZ_CAWPHS010000004.1"/>
</dbReference>